<accession>A0AAN8RH12</accession>
<reference evidence="2 3" key="1">
    <citation type="submission" date="2019-10" db="EMBL/GenBank/DDBJ databases">
        <authorList>
            <person name="Palmer J.M."/>
        </authorList>
    </citation>
    <scope>NUCLEOTIDE SEQUENCE [LARGE SCALE GENOMIC DNA]</scope>
    <source>
        <strain evidence="2 3">TWF718</strain>
    </source>
</reference>
<comment type="caution">
    <text evidence="2">The sequence shown here is derived from an EMBL/GenBank/DDBJ whole genome shotgun (WGS) entry which is preliminary data.</text>
</comment>
<keyword evidence="3" id="KW-1185">Reference proteome</keyword>
<organism evidence="2 3">
    <name type="scientific">Orbilia javanica</name>
    <dbReference type="NCBI Taxonomy" id="47235"/>
    <lineage>
        <taxon>Eukaryota</taxon>
        <taxon>Fungi</taxon>
        <taxon>Dikarya</taxon>
        <taxon>Ascomycota</taxon>
        <taxon>Pezizomycotina</taxon>
        <taxon>Orbiliomycetes</taxon>
        <taxon>Orbiliales</taxon>
        <taxon>Orbiliaceae</taxon>
        <taxon>Orbilia</taxon>
    </lineage>
</organism>
<evidence type="ECO:0000313" key="3">
    <source>
        <dbReference type="Proteomes" id="UP001313282"/>
    </source>
</evidence>
<protein>
    <submittedName>
        <fullName evidence="2">Uncharacterized protein</fullName>
    </submittedName>
</protein>
<proteinExistence type="predicted"/>
<evidence type="ECO:0000313" key="2">
    <source>
        <dbReference type="EMBL" id="KAK6342701.1"/>
    </source>
</evidence>
<name>A0AAN8RH12_9PEZI</name>
<dbReference type="AlphaFoldDB" id="A0AAN8RH12"/>
<dbReference type="EMBL" id="JAVHNR010000005">
    <property type="protein sequence ID" value="KAK6342701.1"/>
    <property type="molecule type" value="Genomic_DNA"/>
</dbReference>
<gene>
    <name evidence="2" type="ORF">TWF718_008093</name>
</gene>
<evidence type="ECO:0000256" key="1">
    <source>
        <dbReference type="SAM" id="MobiDB-lite"/>
    </source>
</evidence>
<feature type="compositionally biased region" description="Polar residues" evidence="1">
    <location>
        <begin position="20"/>
        <end position="32"/>
    </location>
</feature>
<feature type="region of interest" description="Disordered" evidence="1">
    <location>
        <begin position="1"/>
        <end position="54"/>
    </location>
</feature>
<dbReference type="Proteomes" id="UP001313282">
    <property type="component" value="Unassembled WGS sequence"/>
</dbReference>
<sequence length="97" mass="9928">MGEMDLEKLAAATGEGATVPQPSNDVSASSDRNANHSTGSEGSSSEHEAIGTELQPINSTAASYEAADTKTKIIIVGALCMNLFLCALDQTIVSTAL</sequence>